<accession>A0A2I4BRF4</accession>
<evidence type="ECO:0000313" key="6">
    <source>
        <dbReference type="Proteomes" id="UP000192220"/>
    </source>
</evidence>
<evidence type="ECO:0000256" key="1">
    <source>
        <dbReference type="ARBA" id="ARBA00004175"/>
    </source>
</evidence>
<dbReference type="PANTHER" id="PTHR40388:SF2">
    <property type="entry name" value="ACTINOPORIN-LIKE PROTEIN"/>
    <property type="match status" value="1"/>
</dbReference>
<name>A0A2I4BRF4_AUSLI</name>
<proteinExistence type="predicted"/>
<dbReference type="AlphaFoldDB" id="A0A2I4BRF4"/>
<dbReference type="GO" id="GO:0046930">
    <property type="term" value="C:pore complex"/>
    <property type="evidence" value="ECO:0007669"/>
    <property type="project" value="InterPro"/>
</dbReference>
<dbReference type="GO" id="GO:0015267">
    <property type="term" value="F:channel activity"/>
    <property type="evidence" value="ECO:0007669"/>
    <property type="project" value="InterPro"/>
</dbReference>
<dbReference type="GO" id="GO:0006812">
    <property type="term" value="P:monoatomic cation transport"/>
    <property type="evidence" value="ECO:0007669"/>
    <property type="project" value="InterPro"/>
</dbReference>
<keyword evidence="6" id="KW-1185">Reference proteome</keyword>
<keyword evidence="4" id="KW-1053">Target membrane</keyword>
<dbReference type="GO" id="GO:0046931">
    <property type="term" value="P:pore complex assembly"/>
    <property type="evidence" value="ECO:0007669"/>
    <property type="project" value="InterPro"/>
</dbReference>
<evidence type="ECO:0000256" key="3">
    <source>
        <dbReference type="ARBA" id="ARBA00022537"/>
    </source>
</evidence>
<evidence type="ECO:0000313" key="7">
    <source>
        <dbReference type="RefSeq" id="XP_013870304.1"/>
    </source>
</evidence>
<dbReference type="Gene3D" id="2.60.270.20">
    <property type="entry name" value="Cytolysin/lectin"/>
    <property type="match status" value="1"/>
</dbReference>
<dbReference type="Pfam" id="PF06369">
    <property type="entry name" value="Anemone_cytotox"/>
    <property type="match status" value="1"/>
</dbReference>
<evidence type="ECO:0000256" key="5">
    <source>
        <dbReference type="ARBA" id="ARBA00023331"/>
    </source>
</evidence>
<dbReference type="GO" id="GO:0044218">
    <property type="term" value="C:other organism cell membrane"/>
    <property type="evidence" value="ECO:0007669"/>
    <property type="project" value="UniProtKB-KW"/>
</dbReference>
<dbReference type="InterPro" id="IPR050677">
    <property type="entry name" value="Actinoporin_PFT"/>
</dbReference>
<dbReference type="InParanoid" id="A0A2I4BRF4"/>
<dbReference type="SUPFAM" id="SSF63724">
    <property type="entry name" value="Cytolysin/lectin"/>
    <property type="match status" value="1"/>
</dbReference>
<reference evidence="7" key="1">
    <citation type="submission" date="2025-08" db="UniProtKB">
        <authorList>
            <consortium name="RefSeq"/>
        </authorList>
    </citation>
    <scope>IDENTIFICATION</scope>
    <source>
        <strain evidence="7">Quisiro</strain>
        <tissue evidence="7">Liver</tissue>
    </source>
</reference>
<dbReference type="KEGG" id="alim:106522014"/>
<dbReference type="GeneID" id="106522014"/>
<dbReference type="Proteomes" id="UP000192220">
    <property type="component" value="Unplaced"/>
</dbReference>
<dbReference type="GO" id="GO:0042151">
    <property type="term" value="C:nematocyst"/>
    <property type="evidence" value="ECO:0007669"/>
    <property type="project" value="UniProtKB-SubCell"/>
</dbReference>
<keyword evidence="5" id="KW-0166">Nematocyst</keyword>
<dbReference type="InterPro" id="IPR009104">
    <property type="entry name" value="Anemon_actinoporin-like"/>
</dbReference>
<keyword evidence="4" id="KW-0472">Membrane</keyword>
<dbReference type="PANTHER" id="PTHR40388">
    <property type="entry name" value="BRYOPORIN"/>
    <property type="match status" value="1"/>
</dbReference>
<dbReference type="OrthoDB" id="2304600at2759"/>
<evidence type="ECO:0000256" key="2">
    <source>
        <dbReference type="ARBA" id="ARBA00004532"/>
    </source>
</evidence>
<dbReference type="GO" id="GO:0051715">
    <property type="term" value="P:cytolysis in another organism"/>
    <property type="evidence" value="ECO:0007669"/>
    <property type="project" value="InterPro"/>
</dbReference>
<comment type="subcellular location">
    <subcellularLocation>
        <location evidence="2">Nematocyst</location>
    </subcellularLocation>
    <subcellularLocation>
        <location evidence="1">Target cell membrane</location>
    </subcellularLocation>
</comment>
<dbReference type="InterPro" id="IPR015926">
    <property type="entry name" value="Cytolysin/lectin"/>
</dbReference>
<keyword evidence="3" id="KW-1052">Target cell membrane</keyword>
<dbReference type="RefSeq" id="XP_013870304.1">
    <property type="nucleotide sequence ID" value="XM_014014850.1"/>
</dbReference>
<gene>
    <name evidence="7" type="primary">LOC106522014</name>
</gene>
<evidence type="ECO:0000256" key="4">
    <source>
        <dbReference type="ARBA" id="ARBA00023298"/>
    </source>
</evidence>
<protein>
    <submittedName>
        <fullName evidence="7">Cytolysin RTX-A</fullName>
    </submittedName>
</protein>
<organism evidence="6 7">
    <name type="scientific">Austrofundulus limnaeus</name>
    <name type="common">Annual killifish</name>
    <dbReference type="NCBI Taxonomy" id="52670"/>
    <lineage>
        <taxon>Eukaryota</taxon>
        <taxon>Metazoa</taxon>
        <taxon>Chordata</taxon>
        <taxon>Craniata</taxon>
        <taxon>Vertebrata</taxon>
        <taxon>Euteleostomi</taxon>
        <taxon>Actinopterygii</taxon>
        <taxon>Neopterygii</taxon>
        <taxon>Teleostei</taxon>
        <taxon>Neoteleostei</taxon>
        <taxon>Acanthomorphata</taxon>
        <taxon>Ovalentaria</taxon>
        <taxon>Atherinomorphae</taxon>
        <taxon>Cyprinodontiformes</taxon>
        <taxon>Rivulidae</taxon>
        <taxon>Austrofundulus</taxon>
    </lineage>
</organism>
<sequence length="185" mass="20820">MSESAEAVAAILKSSRHVAVEITNLTNNICLVNPRVYLDSGSVTSPPQPTIRPLKTEVCIFSKKSGKATGAVGVLTYDLFERQSNSAKQTAAVMFSVPYDYNMYKNWLALGIYEEGRACNEALFKEMYYNKVQQGFKRQEANGCGLTFEGRYLDIKATMCPMGRAIMKVELWDKVFSQMSQQQYY</sequence>